<organism evidence="1">
    <name type="scientific">Actinomyces succiniciruminis</name>
    <dbReference type="NCBI Taxonomy" id="1522002"/>
    <lineage>
        <taxon>Bacteria</taxon>
        <taxon>Bacillati</taxon>
        <taxon>Actinomycetota</taxon>
        <taxon>Actinomycetes</taxon>
        <taxon>Actinomycetales</taxon>
        <taxon>Actinomycetaceae</taxon>
        <taxon>Actinomyces</taxon>
    </lineage>
</organism>
<dbReference type="InterPro" id="IPR027396">
    <property type="entry name" value="DsrEFH-like"/>
</dbReference>
<gene>
    <name evidence="1" type="ORF">AAM4_2164</name>
</gene>
<accession>A0A1L7RJB1</accession>
<evidence type="ECO:0000313" key="1">
    <source>
        <dbReference type="EMBL" id="CED91996.1"/>
    </source>
</evidence>
<dbReference type="Gene3D" id="3.40.1260.10">
    <property type="entry name" value="DsrEFH-like"/>
    <property type="match status" value="1"/>
</dbReference>
<dbReference type="SUPFAM" id="SSF75169">
    <property type="entry name" value="DsrEFH-like"/>
    <property type="match status" value="1"/>
</dbReference>
<sequence>MTELGLADAITVMVNGTAIYAIQGTNDWTAAMERAAAAGVTFEVCSRSVANHALPVETLPSWFRVVPAAIPAIAEYVRAGATYIKP</sequence>
<dbReference type="EMBL" id="LK995527">
    <property type="protein sequence ID" value="CED91996.1"/>
    <property type="molecule type" value="Genomic_DNA"/>
</dbReference>
<proteinExistence type="predicted"/>
<protein>
    <submittedName>
        <fullName evidence="1">DsrEFH-like</fullName>
    </submittedName>
</protein>
<name>A0A1L7RJB1_9ACTO</name>
<dbReference type="AlphaFoldDB" id="A0A1L7RJB1"/>
<reference evidence="1" key="1">
    <citation type="submission" date="2014-07" db="EMBL/GenBank/DDBJ databases">
        <authorList>
            <person name="Zhang J.E."/>
            <person name="Yang H."/>
            <person name="Guo J."/>
            <person name="Deng Z."/>
            <person name="Luo H."/>
            <person name="Luo M."/>
            <person name="Zhao B."/>
        </authorList>
    </citation>
    <scope>NUCLEOTIDE SEQUENCE</scope>
    <source>
        <strain evidence="1">AM4</strain>
    </source>
</reference>